<name>A0AAE0WGR9_9PEZI</name>
<keyword evidence="7 10" id="KW-1133">Transmembrane helix</keyword>
<evidence type="ECO:0000256" key="2">
    <source>
        <dbReference type="ARBA" id="ARBA00008807"/>
    </source>
</evidence>
<feature type="transmembrane region" description="Helical" evidence="10">
    <location>
        <begin position="257"/>
        <end position="285"/>
    </location>
</feature>
<accession>A0AAE0WGR9</accession>
<gene>
    <name evidence="11" type="ORF">LTR78_010677</name>
</gene>
<dbReference type="NCBIfam" id="TIGR00728">
    <property type="entry name" value="OPT_sfam"/>
    <property type="match status" value="1"/>
</dbReference>
<keyword evidence="4 10" id="KW-0812">Transmembrane</keyword>
<dbReference type="Pfam" id="PF03169">
    <property type="entry name" value="OPT"/>
    <property type="match status" value="1"/>
</dbReference>
<comment type="subcellular location">
    <subcellularLocation>
        <location evidence="1">Membrane</location>
        <topology evidence="1">Multi-pass membrane protein</topology>
    </subcellularLocation>
</comment>
<dbReference type="PANTHER" id="PTHR22601">
    <property type="entry name" value="ISP4 LIKE PROTEIN"/>
    <property type="match status" value="1"/>
</dbReference>
<feature type="region of interest" description="Disordered" evidence="9">
    <location>
        <begin position="1"/>
        <end position="63"/>
    </location>
</feature>
<evidence type="ECO:0000256" key="3">
    <source>
        <dbReference type="ARBA" id="ARBA00022448"/>
    </source>
</evidence>
<evidence type="ECO:0000256" key="9">
    <source>
        <dbReference type="SAM" id="MobiDB-lite"/>
    </source>
</evidence>
<feature type="transmembrane region" description="Helical" evidence="10">
    <location>
        <begin position="199"/>
        <end position="219"/>
    </location>
</feature>
<evidence type="ECO:0000313" key="12">
    <source>
        <dbReference type="Proteomes" id="UP001274830"/>
    </source>
</evidence>
<evidence type="ECO:0000256" key="4">
    <source>
        <dbReference type="ARBA" id="ARBA00022692"/>
    </source>
</evidence>
<feature type="transmembrane region" description="Helical" evidence="10">
    <location>
        <begin position="327"/>
        <end position="353"/>
    </location>
</feature>
<keyword evidence="8 10" id="KW-0472">Membrane</keyword>
<evidence type="ECO:0000256" key="6">
    <source>
        <dbReference type="ARBA" id="ARBA00022927"/>
    </source>
</evidence>
<dbReference type="EMBL" id="JAUTXT010000084">
    <property type="protein sequence ID" value="KAK3669457.1"/>
    <property type="molecule type" value="Genomic_DNA"/>
</dbReference>
<protein>
    <recommendedName>
        <fullName evidence="13">OPT superfamily oligopeptide transporter</fullName>
    </recommendedName>
</protein>
<feature type="transmembrane region" description="Helical" evidence="10">
    <location>
        <begin position="99"/>
        <end position="117"/>
    </location>
</feature>
<dbReference type="InterPro" id="IPR004648">
    <property type="entry name" value="Oligpept_transpt"/>
</dbReference>
<feature type="transmembrane region" description="Helical" evidence="10">
    <location>
        <begin position="753"/>
        <end position="777"/>
    </location>
</feature>
<feature type="transmembrane region" description="Helical" evidence="10">
    <location>
        <begin position="498"/>
        <end position="519"/>
    </location>
</feature>
<feature type="transmembrane region" description="Helical" evidence="10">
    <location>
        <begin position="716"/>
        <end position="741"/>
    </location>
</feature>
<evidence type="ECO:0000256" key="7">
    <source>
        <dbReference type="ARBA" id="ARBA00022989"/>
    </source>
</evidence>
<evidence type="ECO:0000256" key="10">
    <source>
        <dbReference type="SAM" id="Phobius"/>
    </source>
</evidence>
<feature type="compositionally biased region" description="Basic and acidic residues" evidence="9">
    <location>
        <begin position="48"/>
        <end position="63"/>
    </location>
</feature>
<dbReference type="InterPro" id="IPR004813">
    <property type="entry name" value="OPT"/>
</dbReference>
<evidence type="ECO:0000256" key="8">
    <source>
        <dbReference type="ARBA" id="ARBA00023136"/>
    </source>
</evidence>
<evidence type="ECO:0008006" key="13">
    <source>
        <dbReference type="Google" id="ProtNLM"/>
    </source>
</evidence>
<dbReference type="GO" id="GO:0035673">
    <property type="term" value="F:oligopeptide transmembrane transporter activity"/>
    <property type="evidence" value="ECO:0007669"/>
    <property type="project" value="InterPro"/>
</dbReference>
<comment type="similarity">
    <text evidence="2">Belongs to the oligopeptide OPT transporter family.</text>
</comment>
<keyword evidence="6" id="KW-0653">Protein transport</keyword>
<evidence type="ECO:0000256" key="5">
    <source>
        <dbReference type="ARBA" id="ARBA00022856"/>
    </source>
</evidence>
<keyword evidence="5" id="KW-0571">Peptide transport</keyword>
<proteinExistence type="inferred from homology"/>
<dbReference type="Proteomes" id="UP001274830">
    <property type="component" value="Unassembled WGS sequence"/>
</dbReference>
<feature type="transmembrane region" description="Helical" evidence="10">
    <location>
        <begin position="607"/>
        <end position="626"/>
    </location>
</feature>
<feature type="transmembrane region" description="Helical" evidence="10">
    <location>
        <begin position="123"/>
        <end position="145"/>
    </location>
</feature>
<keyword evidence="3" id="KW-0813">Transport</keyword>
<evidence type="ECO:0000256" key="1">
    <source>
        <dbReference type="ARBA" id="ARBA00004141"/>
    </source>
</evidence>
<feature type="compositionally biased region" description="Basic and acidic residues" evidence="9">
    <location>
        <begin position="24"/>
        <end position="36"/>
    </location>
</feature>
<dbReference type="AlphaFoldDB" id="A0AAE0WGR9"/>
<feature type="transmembrane region" description="Helical" evidence="10">
    <location>
        <begin position="166"/>
        <end position="187"/>
    </location>
</feature>
<comment type="caution">
    <text evidence="11">The sequence shown here is derived from an EMBL/GenBank/DDBJ whole genome shotgun (WGS) entry which is preliminary data.</text>
</comment>
<sequence>MSQRPGFSRVDTDRAGDPAPDSSRTYELKDFGDESKGGFQATDEAFEPNEHDFKPPPEYDGVREGAQVTDKVETAADLVTKVIHIEDDPTVNCLTFRTFFIGLGLSAFGSVLQEIFYFKPQTIFVSLIFLTVWAYVIGDFMALVIPRKGAIGRFLNPHPFNSKEHAAITIMASAAAQSALATEALAAQELFYGGYPSKAAGIFATLASQLIGFGVAGLLREVIVHPTKMIWPMTLPVSNLLETIHRDRTETKRKMRIWYMIFFAIFFWELLPEYIFTTLIGISVFCLADQHNLFFTNFFGGATGNEGLGVLNMSFDWNYIAPFFSPLWYPLSSTVNTMLGIIGCYALFTGVYYNNIWEAKSMPFLSQELFNLTASNTTYFSVYNQSLILTDNFEIDFAALEVQGVPYLTATYVAYILTTNMGLTATITYMLLWNWDDLKYAWAWAHPSSLRRIFQKDNLMFWRNQETPAERSARKQSDPNLDPHYKLMLRNGYKEVPLWWWAAVLVGSWVVGLGCMYALESTLPWWGFLIATVFTFIFTLFFGAQYGMTGFGFNLQPICQMLAGYMFPGRPLANFWFTCFTYNATNEAQVLAKDLRLAQYTHLPPRITFGLQILGCLVGALLNWVMMITIVDAQRGLLTAIQGSSIWSGQNIQIFNSAAITWAMAPKLYSIGQRYQWCTIVFLVGFLVPLPMYAMYRWRGNKKLWSYINPSIILWFMGNLFVGINAGFTTFFMIAFTFQWYLRKYHPKFFVEWNYLISAALDGGTQIMIFILTFAVAGGSGVAHPFPTWAGNPDLSVTNTDHCMVNPGNIG</sequence>
<keyword evidence="12" id="KW-1185">Reference proteome</keyword>
<feature type="transmembrane region" description="Helical" evidence="10">
    <location>
        <begin position="525"/>
        <end position="544"/>
    </location>
</feature>
<dbReference type="GO" id="GO:0016020">
    <property type="term" value="C:membrane"/>
    <property type="evidence" value="ECO:0007669"/>
    <property type="project" value="UniProtKB-SubCell"/>
</dbReference>
<organism evidence="11 12">
    <name type="scientific">Recurvomyces mirabilis</name>
    <dbReference type="NCBI Taxonomy" id="574656"/>
    <lineage>
        <taxon>Eukaryota</taxon>
        <taxon>Fungi</taxon>
        <taxon>Dikarya</taxon>
        <taxon>Ascomycota</taxon>
        <taxon>Pezizomycotina</taxon>
        <taxon>Dothideomycetes</taxon>
        <taxon>Dothideomycetidae</taxon>
        <taxon>Mycosphaerellales</taxon>
        <taxon>Teratosphaeriaceae</taxon>
        <taxon>Recurvomyces</taxon>
    </lineage>
</organism>
<feature type="transmembrane region" description="Helical" evidence="10">
    <location>
        <begin position="677"/>
        <end position="696"/>
    </location>
</feature>
<dbReference type="GO" id="GO:0015031">
    <property type="term" value="P:protein transport"/>
    <property type="evidence" value="ECO:0007669"/>
    <property type="project" value="UniProtKB-KW"/>
</dbReference>
<evidence type="ECO:0000313" key="11">
    <source>
        <dbReference type="EMBL" id="KAK3669457.1"/>
    </source>
</evidence>
<reference evidence="11" key="1">
    <citation type="submission" date="2023-07" db="EMBL/GenBank/DDBJ databases">
        <title>Black Yeasts Isolated from many extreme environments.</title>
        <authorList>
            <person name="Coleine C."/>
            <person name="Stajich J.E."/>
            <person name="Selbmann L."/>
        </authorList>
    </citation>
    <scope>NUCLEOTIDE SEQUENCE</scope>
    <source>
        <strain evidence="11">CCFEE 5485</strain>
    </source>
</reference>